<dbReference type="AlphaFoldDB" id="A0A1B0ARI2"/>
<keyword evidence="3" id="KW-1185">Reference proteome</keyword>
<dbReference type="EnsemblMetazoa" id="GPPI005932-RA">
    <property type="protein sequence ID" value="GPPI005932-PA"/>
    <property type="gene ID" value="GPPI005932"/>
</dbReference>
<name>A0A1B0ARI2_9MUSC</name>
<dbReference type="Proteomes" id="UP000092460">
    <property type="component" value="Unassembled WGS sequence"/>
</dbReference>
<evidence type="ECO:0000313" key="3">
    <source>
        <dbReference type="Proteomes" id="UP000092460"/>
    </source>
</evidence>
<evidence type="ECO:0000313" key="2">
    <source>
        <dbReference type="EnsemblMetazoa" id="GPPI005932-PA"/>
    </source>
</evidence>
<reference evidence="2" key="2">
    <citation type="submission" date="2020-05" db="UniProtKB">
        <authorList>
            <consortium name="EnsemblMetazoa"/>
        </authorList>
    </citation>
    <scope>IDENTIFICATION</scope>
    <source>
        <strain evidence="2">IAEA</strain>
    </source>
</reference>
<accession>A0A1B0ARI2</accession>
<feature type="region of interest" description="Disordered" evidence="1">
    <location>
        <begin position="39"/>
        <end position="79"/>
    </location>
</feature>
<dbReference type="EMBL" id="JXJN01002440">
    <property type="status" value="NOT_ANNOTATED_CDS"/>
    <property type="molecule type" value="Genomic_DNA"/>
</dbReference>
<evidence type="ECO:0000256" key="1">
    <source>
        <dbReference type="SAM" id="MobiDB-lite"/>
    </source>
</evidence>
<dbReference type="EMBL" id="JXJN01002439">
    <property type="status" value="NOT_ANNOTATED_CDS"/>
    <property type="molecule type" value="Genomic_DNA"/>
</dbReference>
<feature type="compositionally biased region" description="Low complexity" evidence="1">
    <location>
        <begin position="47"/>
        <end position="66"/>
    </location>
</feature>
<sequence length="234" mass="27411">MLACVRSTFTAFEVALALNYSKRGYESSRSLLSKSRFDTQTGPHMLQQQQQEQEQQQQQQQQRQQQNAVHTRSLGEEDKKAINYRKMQAQVKTKLGSISTRMPSKAIKLGLRRDLTLFRLLRLQAFDETKSLCESSSGQIRNSLKELCIHSSLQAHRSENHRIFCKRCVRWVDAAHGNSSHPINDHVIVSCFRRLVLFNIPTYKLKGTWRIERWFKRKERSKLTKLKQTMHLHS</sequence>
<organism evidence="2 3">
    <name type="scientific">Glossina palpalis gambiensis</name>
    <dbReference type="NCBI Taxonomy" id="67801"/>
    <lineage>
        <taxon>Eukaryota</taxon>
        <taxon>Metazoa</taxon>
        <taxon>Ecdysozoa</taxon>
        <taxon>Arthropoda</taxon>
        <taxon>Hexapoda</taxon>
        <taxon>Insecta</taxon>
        <taxon>Pterygota</taxon>
        <taxon>Neoptera</taxon>
        <taxon>Endopterygota</taxon>
        <taxon>Diptera</taxon>
        <taxon>Brachycera</taxon>
        <taxon>Muscomorpha</taxon>
        <taxon>Hippoboscoidea</taxon>
        <taxon>Glossinidae</taxon>
        <taxon>Glossina</taxon>
    </lineage>
</organism>
<protein>
    <submittedName>
        <fullName evidence="2">Uncharacterized protein</fullName>
    </submittedName>
</protein>
<reference evidence="3" key="1">
    <citation type="submission" date="2015-01" db="EMBL/GenBank/DDBJ databases">
        <authorList>
            <person name="Aksoy S."/>
            <person name="Warren W."/>
            <person name="Wilson R.K."/>
        </authorList>
    </citation>
    <scope>NUCLEOTIDE SEQUENCE [LARGE SCALE GENOMIC DNA]</scope>
    <source>
        <strain evidence="3">IAEA</strain>
    </source>
</reference>
<dbReference type="VEuPathDB" id="VectorBase:GPPI005932"/>
<proteinExistence type="predicted"/>